<protein>
    <submittedName>
        <fullName evidence="1">Uncharacterized protein</fullName>
    </submittedName>
</protein>
<comment type="caution">
    <text evidence="1">The sequence shown here is derived from an EMBL/GenBank/DDBJ whole genome shotgun (WGS) entry which is preliminary data.</text>
</comment>
<accession>A0AAE1XDE8</accession>
<dbReference type="AlphaFoldDB" id="A0AAE1XDE8"/>
<organism evidence="1 2">
    <name type="scientific">Sesamum angolense</name>
    <dbReference type="NCBI Taxonomy" id="2727404"/>
    <lineage>
        <taxon>Eukaryota</taxon>
        <taxon>Viridiplantae</taxon>
        <taxon>Streptophyta</taxon>
        <taxon>Embryophyta</taxon>
        <taxon>Tracheophyta</taxon>
        <taxon>Spermatophyta</taxon>
        <taxon>Magnoliopsida</taxon>
        <taxon>eudicotyledons</taxon>
        <taxon>Gunneridae</taxon>
        <taxon>Pentapetalae</taxon>
        <taxon>asterids</taxon>
        <taxon>lamiids</taxon>
        <taxon>Lamiales</taxon>
        <taxon>Pedaliaceae</taxon>
        <taxon>Sesamum</taxon>
    </lineage>
</organism>
<reference evidence="1" key="2">
    <citation type="journal article" date="2024" name="Plant">
        <title>Genomic evolution and insights into agronomic trait innovations of Sesamum species.</title>
        <authorList>
            <person name="Miao H."/>
            <person name="Wang L."/>
            <person name="Qu L."/>
            <person name="Liu H."/>
            <person name="Sun Y."/>
            <person name="Le M."/>
            <person name="Wang Q."/>
            <person name="Wei S."/>
            <person name="Zheng Y."/>
            <person name="Lin W."/>
            <person name="Duan Y."/>
            <person name="Cao H."/>
            <person name="Xiong S."/>
            <person name="Wang X."/>
            <person name="Wei L."/>
            <person name="Li C."/>
            <person name="Ma Q."/>
            <person name="Ju M."/>
            <person name="Zhao R."/>
            <person name="Li G."/>
            <person name="Mu C."/>
            <person name="Tian Q."/>
            <person name="Mei H."/>
            <person name="Zhang T."/>
            <person name="Gao T."/>
            <person name="Zhang H."/>
        </authorList>
    </citation>
    <scope>NUCLEOTIDE SEQUENCE</scope>
    <source>
        <strain evidence="1">K16</strain>
    </source>
</reference>
<gene>
    <name evidence="1" type="ORF">Sango_0015600</name>
</gene>
<name>A0AAE1XDE8_9LAMI</name>
<reference evidence="1" key="1">
    <citation type="submission" date="2020-06" db="EMBL/GenBank/DDBJ databases">
        <authorList>
            <person name="Li T."/>
            <person name="Hu X."/>
            <person name="Zhang T."/>
            <person name="Song X."/>
            <person name="Zhang H."/>
            <person name="Dai N."/>
            <person name="Sheng W."/>
            <person name="Hou X."/>
            <person name="Wei L."/>
        </authorList>
    </citation>
    <scope>NUCLEOTIDE SEQUENCE</scope>
    <source>
        <strain evidence="1">K16</strain>
        <tissue evidence="1">Leaf</tissue>
    </source>
</reference>
<sequence>MFLMYSGGELILEDYNDASFQSNDDNVKSQSGFVFKLNGVVVGLKSSTQATTVDSTIEAEYIAAEEVHKQRNRDLITVPNTFLDATICLGRRDQEIQFRCGVDELEGFYVGASGEQNNQRGILKAWKLKSWILEGDAWSFDGHFSKALNTTLLKAIVGSIV</sequence>
<evidence type="ECO:0000313" key="1">
    <source>
        <dbReference type="EMBL" id="KAK4409426.1"/>
    </source>
</evidence>
<proteinExistence type="predicted"/>
<keyword evidence="2" id="KW-1185">Reference proteome</keyword>
<dbReference type="EMBL" id="JACGWL010000001">
    <property type="protein sequence ID" value="KAK4409426.1"/>
    <property type="molecule type" value="Genomic_DNA"/>
</dbReference>
<dbReference type="Proteomes" id="UP001289374">
    <property type="component" value="Unassembled WGS sequence"/>
</dbReference>
<evidence type="ECO:0000313" key="2">
    <source>
        <dbReference type="Proteomes" id="UP001289374"/>
    </source>
</evidence>